<evidence type="ECO:0000256" key="7">
    <source>
        <dbReference type="ARBA" id="ARBA00022737"/>
    </source>
</evidence>
<dbReference type="Pfam" id="PF01442">
    <property type="entry name" value="Apolipoprotein"/>
    <property type="match status" value="1"/>
</dbReference>
<dbReference type="GO" id="GO:0120020">
    <property type="term" value="F:cholesterol transfer activity"/>
    <property type="evidence" value="ECO:0007669"/>
    <property type="project" value="TreeGrafter"/>
</dbReference>
<keyword evidence="3" id="KW-0813">Transport</keyword>
<dbReference type="GO" id="GO:0034362">
    <property type="term" value="C:low-density lipoprotein particle"/>
    <property type="evidence" value="ECO:0007669"/>
    <property type="project" value="TreeGrafter"/>
</dbReference>
<dbReference type="InterPro" id="IPR000074">
    <property type="entry name" value="ApoA_E"/>
</dbReference>
<dbReference type="Proteomes" id="UP000472271">
    <property type="component" value="Chromosome 13"/>
</dbReference>
<evidence type="ECO:0000256" key="11">
    <source>
        <dbReference type="ARBA" id="ARBA00023166"/>
    </source>
</evidence>
<evidence type="ECO:0000313" key="15">
    <source>
        <dbReference type="Ensembl" id="ENSSORP00005014401.1"/>
    </source>
</evidence>
<feature type="coiled-coil region" evidence="14">
    <location>
        <begin position="115"/>
        <end position="184"/>
    </location>
</feature>
<protein>
    <submittedName>
        <fullName evidence="15">Apolipoprotein A-I-like</fullName>
    </submittedName>
</protein>
<proteinExistence type="inferred from homology"/>
<evidence type="ECO:0000256" key="6">
    <source>
        <dbReference type="ARBA" id="ARBA00022729"/>
    </source>
</evidence>
<dbReference type="GO" id="GO:0034364">
    <property type="term" value="C:high-density lipoprotein particle"/>
    <property type="evidence" value="ECO:0007669"/>
    <property type="project" value="UniProtKB-KW"/>
</dbReference>
<dbReference type="InterPro" id="IPR050163">
    <property type="entry name" value="Apolipoprotein_A1/A4/E"/>
</dbReference>
<keyword evidence="11" id="KW-1207">Sterol metabolism</keyword>
<evidence type="ECO:0000256" key="13">
    <source>
        <dbReference type="ARBA" id="ARBA00037506"/>
    </source>
</evidence>
<evidence type="ECO:0000256" key="14">
    <source>
        <dbReference type="SAM" id="Coils"/>
    </source>
</evidence>
<evidence type="ECO:0000313" key="16">
    <source>
        <dbReference type="Proteomes" id="UP000472271"/>
    </source>
</evidence>
<dbReference type="GO" id="GO:0042627">
    <property type="term" value="C:chylomicron"/>
    <property type="evidence" value="ECO:0007669"/>
    <property type="project" value="TreeGrafter"/>
</dbReference>
<dbReference type="GO" id="GO:0008203">
    <property type="term" value="P:cholesterol metabolic process"/>
    <property type="evidence" value="ECO:0007669"/>
    <property type="project" value="UniProtKB-KW"/>
</dbReference>
<reference evidence="15" key="3">
    <citation type="submission" date="2025-09" db="UniProtKB">
        <authorList>
            <consortium name="Ensembl"/>
        </authorList>
    </citation>
    <scope>IDENTIFICATION</scope>
</reference>
<gene>
    <name evidence="15" type="primary">apoa1b</name>
</gene>
<evidence type="ECO:0000256" key="3">
    <source>
        <dbReference type="ARBA" id="ARBA00022448"/>
    </source>
</evidence>
<keyword evidence="14" id="KW-0175">Coiled coil</keyword>
<dbReference type="Ensembl" id="ENSSORT00005014824.1">
    <property type="protein sequence ID" value="ENSSORP00005014401.1"/>
    <property type="gene ID" value="ENSSORG00005007370.1"/>
</dbReference>
<dbReference type="GO" id="GO:1903561">
    <property type="term" value="C:extracellular vesicle"/>
    <property type="evidence" value="ECO:0007669"/>
    <property type="project" value="TreeGrafter"/>
</dbReference>
<dbReference type="SUPFAM" id="SSF58113">
    <property type="entry name" value="Apolipoprotein A-I"/>
    <property type="match status" value="1"/>
</dbReference>
<dbReference type="GO" id="GO:0034361">
    <property type="term" value="C:very-low-density lipoprotein particle"/>
    <property type="evidence" value="ECO:0007669"/>
    <property type="project" value="TreeGrafter"/>
</dbReference>
<evidence type="ECO:0000256" key="5">
    <source>
        <dbReference type="ARBA" id="ARBA00022548"/>
    </source>
</evidence>
<dbReference type="GO" id="GO:0055090">
    <property type="term" value="P:acylglycerol homeostasis"/>
    <property type="evidence" value="ECO:0007669"/>
    <property type="project" value="TreeGrafter"/>
</dbReference>
<dbReference type="PANTHER" id="PTHR18976:SF11">
    <property type="entry name" value="APOLIPOPROTEIN A-I"/>
    <property type="match status" value="1"/>
</dbReference>
<comment type="subcellular location">
    <subcellularLocation>
        <location evidence="1">Secreted</location>
    </subcellularLocation>
</comment>
<keyword evidence="12" id="KW-0753">Steroid metabolism</keyword>
<dbReference type="InParanoid" id="A0A672ZAP7"/>
<reference evidence="15" key="1">
    <citation type="submission" date="2019-06" db="EMBL/GenBank/DDBJ databases">
        <authorList>
            <consortium name="Wellcome Sanger Institute Data Sharing"/>
        </authorList>
    </citation>
    <scope>NUCLEOTIDE SEQUENCE [LARGE SCALE GENOMIC DNA]</scope>
</reference>
<dbReference type="PANTHER" id="PTHR18976">
    <property type="entry name" value="APOLIPOPROTEIN"/>
    <property type="match status" value="1"/>
</dbReference>
<dbReference type="Gene3D" id="1.20.120.20">
    <property type="entry name" value="Apolipoprotein"/>
    <property type="match status" value="2"/>
</dbReference>
<dbReference type="GO" id="GO:0005543">
    <property type="term" value="F:phospholipid binding"/>
    <property type="evidence" value="ECO:0007669"/>
    <property type="project" value="TreeGrafter"/>
</dbReference>
<organism evidence="15 16">
    <name type="scientific">Sphaeramia orbicularis</name>
    <name type="common">orbiculate cardinalfish</name>
    <dbReference type="NCBI Taxonomy" id="375764"/>
    <lineage>
        <taxon>Eukaryota</taxon>
        <taxon>Metazoa</taxon>
        <taxon>Chordata</taxon>
        <taxon>Craniata</taxon>
        <taxon>Vertebrata</taxon>
        <taxon>Euteleostomi</taxon>
        <taxon>Actinopterygii</taxon>
        <taxon>Neopterygii</taxon>
        <taxon>Teleostei</taxon>
        <taxon>Neoteleostei</taxon>
        <taxon>Acanthomorphata</taxon>
        <taxon>Gobiaria</taxon>
        <taxon>Kurtiformes</taxon>
        <taxon>Apogonoidei</taxon>
        <taxon>Apogonidae</taxon>
        <taxon>Apogoninae</taxon>
        <taxon>Sphaeramia</taxon>
    </lineage>
</organism>
<dbReference type="GO" id="GO:0042157">
    <property type="term" value="P:lipoprotein metabolic process"/>
    <property type="evidence" value="ECO:0007669"/>
    <property type="project" value="InterPro"/>
</dbReference>
<name>A0A672ZAP7_9TELE</name>
<keyword evidence="5" id="KW-0153">Cholesterol metabolism</keyword>
<evidence type="ECO:0000256" key="10">
    <source>
        <dbReference type="ARBA" id="ARBA00023098"/>
    </source>
</evidence>
<dbReference type="GO" id="GO:0060228">
    <property type="term" value="F:phosphatidylcholine-sterol O-acyltransferase activator activity"/>
    <property type="evidence" value="ECO:0007669"/>
    <property type="project" value="TreeGrafter"/>
</dbReference>
<keyword evidence="9" id="KW-0445">Lipid transport</keyword>
<dbReference type="GO" id="GO:0033700">
    <property type="term" value="P:phospholipid efflux"/>
    <property type="evidence" value="ECO:0007669"/>
    <property type="project" value="TreeGrafter"/>
</dbReference>
<keyword evidence="8" id="KW-0345">HDL</keyword>
<evidence type="ECO:0000256" key="8">
    <source>
        <dbReference type="ARBA" id="ARBA00022850"/>
    </source>
</evidence>
<sequence length="273" mass="30172">RTHPSPGPYKKSALSEVFQSRHETPPGSQAASLQSDPLVALQNARAVAQVHINNAKEGIHRVIGHLDGTEYADIKATLTAAVDNMFNNLQSFQQSAAPMTDSVVSTIADATAEMRAGIEKDIEDLKETIQANRLREILESHINDYQTMLMPLMQELQARRQAEMEAMSDKIQEARNSLREKFNTNLEETKNALLPVIDQLKEKLGKHVEMVKTQAGPYVNEYAEQMQAAVNQARGVSAADVTALREKIMPLGEEIMAKLREIAQTVVASVNQS</sequence>
<reference evidence="15" key="2">
    <citation type="submission" date="2025-08" db="UniProtKB">
        <authorList>
            <consortium name="Ensembl"/>
        </authorList>
    </citation>
    <scope>IDENTIFICATION</scope>
</reference>
<keyword evidence="7" id="KW-0677">Repeat</keyword>
<keyword evidence="6" id="KW-0732">Signal</keyword>
<keyword evidence="16" id="KW-1185">Reference proteome</keyword>
<evidence type="ECO:0000256" key="12">
    <source>
        <dbReference type="ARBA" id="ARBA00023221"/>
    </source>
</evidence>
<dbReference type="GO" id="GO:0033344">
    <property type="term" value="P:cholesterol efflux"/>
    <property type="evidence" value="ECO:0007669"/>
    <property type="project" value="TreeGrafter"/>
</dbReference>
<accession>A0A672ZAP7</accession>
<dbReference type="AlphaFoldDB" id="A0A672ZAP7"/>
<keyword evidence="4" id="KW-0964">Secreted</keyword>
<evidence type="ECO:0000256" key="1">
    <source>
        <dbReference type="ARBA" id="ARBA00004613"/>
    </source>
</evidence>
<evidence type="ECO:0000256" key="9">
    <source>
        <dbReference type="ARBA" id="ARBA00023055"/>
    </source>
</evidence>
<comment type="function">
    <text evidence="13">Participates in the reverse transport of cholesterol from tissues to the liver for excretion by promoting cholesterol efflux from tissues and by acting as a cofactor for the lecithin cholesterol acyltransferase (LCAT).</text>
</comment>
<evidence type="ECO:0000256" key="2">
    <source>
        <dbReference type="ARBA" id="ARBA00008788"/>
    </source>
</evidence>
<evidence type="ECO:0000256" key="4">
    <source>
        <dbReference type="ARBA" id="ARBA00022525"/>
    </source>
</evidence>
<comment type="similarity">
    <text evidence="2">Belongs to the apolipoprotein A1/A4/E family.</text>
</comment>
<keyword evidence="10" id="KW-0443">Lipid metabolism</keyword>